<protein>
    <recommendedName>
        <fullName evidence="2">DUF1206 domain-containing protein</fullName>
    </recommendedName>
</protein>
<feature type="transmembrane region" description="Helical" evidence="1">
    <location>
        <begin position="37"/>
        <end position="56"/>
    </location>
</feature>
<dbReference type="EMBL" id="MVHD01000011">
    <property type="protein sequence ID" value="OQZ91282.1"/>
    <property type="molecule type" value="Genomic_DNA"/>
</dbReference>
<dbReference type="Pfam" id="PF06724">
    <property type="entry name" value="DUF1206"/>
    <property type="match status" value="3"/>
</dbReference>
<feature type="transmembrane region" description="Helical" evidence="1">
    <location>
        <begin position="122"/>
        <end position="142"/>
    </location>
</feature>
<accession>A0ABX3RBK7</accession>
<feature type="domain" description="DUF1206" evidence="2">
    <location>
        <begin position="209"/>
        <end position="276"/>
    </location>
</feature>
<evidence type="ECO:0000313" key="4">
    <source>
        <dbReference type="Proteomes" id="UP000192319"/>
    </source>
</evidence>
<dbReference type="Proteomes" id="UP000192319">
    <property type="component" value="Unassembled WGS sequence"/>
</dbReference>
<evidence type="ECO:0000259" key="2">
    <source>
        <dbReference type="Pfam" id="PF06724"/>
    </source>
</evidence>
<keyword evidence="4" id="KW-1185">Reference proteome</keyword>
<feature type="transmembrane region" description="Helical" evidence="1">
    <location>
        <begin position="76"/>
        <end position="97"/>
    </location>
</feature>
<keyword evidence="1" id="KW-0812">Transmembrane</keyword>
<gene>
    <name evidence="3" type="ORF">BST11_09400</name>
</gene>
<comment type="caution">
    <text evidence="3">The sequence shown here is derived from an EMBL/GenBank/DDBJ whole genome shotgun (WGS) entry which is preliminary data.</text>
</comment>
<reference evidence="3 4" key="1">
    <citation type="submission" date="2017-02" db="EMBL/GenBank/DDBJ databases">
        <title>The new phylogeny of genus Mycobacterium.</title>
        <authorList>
            <person name="Tortoli E."/>
            <person name="Trovato A."/>
            <person name="Cirillo D.M."/>
        </authorList>
    </citation>
    <scope>NUCLEOTIDE SEQUENCE [LARGE SCALE GENOMIC DNA]</scope>
    <source>
        <strain evidence="3 4">DSM 45230</strain>
    </source>
</reference>
<feature type="domain" description="DUF1206" evidence="2">
    <location>
        <begin position="122"/>
        <end position="188"/>
    </location>
</feature>
<keyword evidence="1" id="KW-1133">Transmembrane helix</keyword>
<feature type="domain" description="DUF1206" evidence="2">
    <location>
        <begin position="35"/>
        <end position="100"/>
    </location>
</feature>
<name>A0ABX3RBK7_9MYCO</name>
<keyword evidence="1" id="KW-0472">Membrane</keyword>
<proteinExistence type="predicted"/>
<organism evidence="3 4">
    <name type="scientific">Mycobacterium alsense</name>
    <dbReference type="NCBI Taxonomy" id="324058"/>
    <lineage>
        <taxon>Bacteria</taxon>
        <taxon>Bacillati</taxon>
        <taxon>Actinomycetota</taxon>
        <taxon>Actinomycetes</taxon>
        <taxon>Mycobacteriales</taxon>
        <taxon>Mycobacteriaceae</taxon>
        <taxon>Mycobacterium</taxon>
    </lineage>
</organism>
<evidence type="ECO:0000313" key="3">
    <source>
        <dbReference type="EMBL" id="OQZ91282.1"/>
    </source>
</evidence>
<feature type="transmembrane region" description="Helical" evidence="1">
    <location>
        <begin position="162"/>
        <end position="184"/>
    </location>
</feature>
<feature type="transmembrane region" description="Helical" evidence="1">
    <location>
        <begin position="205"/>
        <end position="229"/>
    </location>
</feature>
<sequence length="280" mass="28668">MGWRARYVTAADGHPRAMDPAQVAQNGVFERFARAGYVVNGLLHLIVGYLAFRVALGDGGTADQTGALATLAGKPGGPVVLWVAAAALLTMGLWRLVETALGRSSDRAPEGSPPGAWDRAKAFGLAAVYLAFAYSAFGYARGAGRPADQQNSSISARLMQTTTGTVALIACGVVIVAVGGYHIYKGASRNFVGDLKGKSGDMVRRLGAAGYVAKGLVIAGTGALVVVAACRSEPKKATGLDGALKTLGAQPYGAALLIAAGAGIITYGLYSFVMARSTKM</sequence>
<dbReference type="InterPro" id="IPR009597">
    <property type="entry name" value="DUF1206"/>
</dbReference>
<evidence type="ECO:0000256" key="1">
    <source>
        <dbReference type="SAM" id="Phobius"/>
    </source>
</evidence>
<feature type="transmembrane region" description="Helical" evidence="1">
    <location>
        <begin position="249"/>
        <end position="270"/>
    </location>
</feature>